<accession>A0A511Y875</accession>
<name>A0A511Y875_9FLAO</name>
<sequence length="58" mass="7026">MIILSVLEEEYYRLHKKISLLFDLIYTTAPLIIYYNKNKLVIYLSKENEFLKNGMIRL</sequence>
<comment type="caution">
    <text evidence="1">The sequence shown here is derived from an EMBL/GenBank/DDBJ whole genome shotgun (WGS) entry which is preliminary data.</text>
</comment>
<organism evidence="1 2">
    <name type="scientific">Chryseobacterium lathyri</name>
    <dbReference type="NCBI Taxonomy" id="395933"/>
    <lineage>
        <taxon>Bacteria</taxon>
        <taxon>Pseudomonadati</taxon>
        <taxon>Bacteroidota</taxon>
        <taxon>Flavobacteriia</taxon>
        <taxon>Flavobacteriales</taxon>
        <taxon>Weeksellaceae</taxon>
        <taxon>Chryseobacterium group</taxon>
        <taxon>Chryseobacterium</taxon>
    </lineage>
</organism>
<proteinExistence type="predicted"/>
<reference evidence="1 2" key="1">
    <citation type="submission" date="2019-07" db="EMBL/GenBank/DDBJ databases">
        <title>Whole genome shotgun sequence of Chryseobacterium lathyri NBRC 105250.</title>
        <authorList>
            <person name="Hosoyama A."/>
            <person name="Uohara A."/>
            <person name="Ohji S."/>
            <person name="Ichikawa N."/>
        </authorList>
    </citation>
    <scope>NUCLEOTIDE SEQUENCE [LARGE SCALE GENOMIC DNA]</scope>
    <source>
        <strain evidence="1 2">NBRC 105250</strain>
    </source>
</reference>
<dbReference type="Proteomes" id="UP000321150">
    <property type="component" value="Unassembled WGS sequence"/>
</dbReference>
<evidence type="ECO:0000313" key="2">
    <source>
        <dbReference type="Proteomes" id="UP000321150"/>
    </source>
</evidence>
<gene>
    <name evidence="1" type="ORF">CLA01_14660</name>
</gene>
<dbReference type="EMBL" id="BJYI01000005">
    <property type="protein sequence ID" value="GEN71394.1"/>
    <property type="molecule type" value="Genomic_DNA"/>
</dbReference>
<dbReference type="AlphaFoldDB" id="A0A511Y875"/>
<evidence type="ECO:0000313" key="1">
    <source>
        <dbReference type="EMBL" id="GEN71394.1"/>
    </source>
</evidence>
<protein>
    <submittedName>
        <fullName evidence="1">Uncharacterized protein</fullName>
    </submittedName>
</protein>